<dbReference type="InterPro" id="IPR043518">
    <property type="entry name" value="2-5OAS_N_CS"/>
</dbReference>
<comment type="cofactor">
    <cofactor evidence="2">
        <name>Mg(2+)</name>
        <dbReference type="ChEBI" id="CHEBI:18420"/>
    </cofactor>
</comment>
<feature type="domain" description="Polymerase nucleotidyl transferase" evidence="11">
    <location>
        <begin position="375"/>
        <end position="449"/>
    </location>
</feature>
<keyword evidence="7" id="KW-0399">Innate immunity</keyword>
<dbReference type="PANTHER" id="PTHR11258">
    <property type="entry name" value="2-5 OLIGOADENYLATE SYNTHETASE"/>
    <property type="match status" value="1"/>
</dbReference>
<evidence type="ECO:0000256" key="10">
    <source>
        <dbReference type="ARBA" id="ARBA00023118"/>
    </source>
</evidence>
<evidence type="ECO:0000256" key="7">
    <source>
        <dbReference type="ARBA" id="ARBA00022588"/>
    </source>
</evidence>
<evidence type="ECO:0000256" key="4">
    <source>
        <dbReference type="ARBA" id="ARBA00009526"/>
    </source>
</evidence>
<reference evidence="13" key="1">
    <citation type="submission" date="2023-12" db="EMBL/GenBank/DDBJ databases">
        <authorList>
            <person name="Brown T."/>
        </authorList>
    </citation>
    <scope>NUCLEOTIDE SEQUENCE</scope>
</reference>
<evidence type="ECO:0000256" key="5">
    <source>
        <dbReference type="ARBA" id="ARBA00012577"/>
    </source>
</evidence>
<keyword evidence="10" id="KW-0051">Antiviral defense</keyword>
<evidence type="ECO:0000313" key="14">
    <source>
        <dbReference type="Proteomes" id="UP001314169"/>
    </source>
</evidence>
<name>A0ABN9ZQ14_PIPNA</name>
<evidence type="ECO:0000256" key="1">
    <source>
        <dbReference type="ARBA" id="ARBA00001112"/>
    </source>
</evidence>
<dbReference type="SUPFAM" id="SSF81631">
    <property type="entry name" value="PAP/OAS1 substrate-binding domain"/>
    <property type="match status" value="2"/>
</dbReference>
<comment type="subcellular location">
    <subcellularLocation>
        <location evidence="3">Cytoplasm</location>
    </subcellularLocation>
</comment>
<evidence type="ECO:0000256" key="3">
    <source>
        <dbReference type="ARBA" id="ARBA00004496"/>
    </source>
</evidence>
<dbReference type="PROSITE" id="PS00832">
    <property type="entry name" value="25A_SYNTH_1"/>
    <property type="match status" value="2"/>
</dbReference>
<evidence type="ECO:0000259" key="12">
    <source>
        <dbReference type="Pfam" id="PF10421"/>
    </source>
</evidence>
<evidence type="ECO:0000256" key="8">
    <source>
        <dbReference type="ARBA" id="ARBA00022859"/>
    </source>
</evidence>
<dbReference type="PROSITE" id="PS00833">
    <property type="entry name" value="25A_SYNTH_2"/>
    <property type="match status" value="2"/>
</dbReference>
<proteinExistence type="inferred from homology"/>
<keyword evidence="6" id="KW-0963">Cytoplasm</keyword>
<protein>
    <recommendedName>
        <fullName evidence="5">2'-5' oligoadenylate synthase</fullName>
        <ecNumber evidence="5">2.7.7.84</ecNumber>
    </recommendedName>
</protein>
<keyword evidence="9" id="KW-0694">RNA-binding</keyword>
<dbReference type="EMBL" id="OY882876">
    <property type="protein sequence ID" value="CAK6440373.1"/>
    <property type="molecule type" value="Genomic_DNA"/>
</dbReference>
<evidence type="ECO:0000256" key="9">
    <source>
        <dbReference type="ARBA" id="ARBA00022884"/>
    </source>
</evidence>
<accession>A0ABN9ZQ14</accession>
<dbReference type="Gene3D" id="3.30.460.10">
    <property type="entry name" value="Beta Polymerase, domain 2"/>
    <property type="match status" value="2"/>
</dbReference>
<dbReference type="Pfam" id="PF10421">
    <property type="entry name" value="OAS1_C"/>
    <property type="match status" value="2"/>
</dbReference>
<dbReference type="InterPro" id="IPR002934">
    <property type="entry name" value="Polymerase_NTP_transf_dom"/>
</dbReference>
<evidence type="ECO:0000256" key="6">
    <source>
        <dbReference type="ARBA" id="ARBA00022490"/>
    </source>
</evidence>
<dbReference type="InterPro" id="IPR043519">
    <property type="entry name" value="NT_sf"/>
</dbReference>
<gene>
    <name evidence="13" type="ORF">MPIPNATIZW_LOCUS8679</name>
</gene>
<dbReference type="PROSITE" id="PS50152">
    <property type="entry name" value="25A_SYNTH_3"/>
    <property type="match status" value="2"/>
</dbReference>
<sequence>MGNWLFSDGPETVYEMPARVLDDYVRFSLRPTEDCQKQIDEAVDSICAALQEATEPPVVTHVAKGGSYGRKTFLKGSADGTLVIFIGDLEKFQDQKEKRHKILDKIWQRLRACRLERKLAARMEMLRLDGSLAIRLYTKCQCVTLDVLPAFDALDLSGKPSPSTYRDLKRALDKAKAGPGEFSVSFTQLQQNFFNNHSRKLRDLILLVKDWHRLCQKRSEPRSLPPSYALELLTVYAWEEGCREEDFDIVQGLTTVLGLVQQQEQLCVYWTVNYNFEDETVRNVMLGQIRSPRPVILDPTDPTNRVSGDKACWQLLKEEAQVWLSRPSLQESPSWNVLPTPLHETPGHHLDKFIKDFLQPTKTVRLQTKAAVGIISKFLKEICFRHSSTNVQKPIKAGSAGKGTALKTGSDADLVVFVDSLTSFPSQRAERYAVIKEIKQQLEAQQQLAAEPDLEVTFEISKWEAPRVLSFSLKSRRLPGPVDMDVLPAFNALEKLGPLWRVYAQLIAQYQEHPDTPGGEFSACFTELQRDFVSSRPTKLKDLLRLVKHWYKQCERRLKKKGSLPPKYALELLTIYAWEQGSGATSFDTAQGFRTVLELVTRYQQLCVFWTVNYNFENETVRNFLLSQLQKPRPVILDPADPTGDVGGGNRWCWHRLANEAAEWLSSSLCFKDGTGDPVPSWEVPTIQTPGSCGAGVRPVVNEMFSCRSRGIPDWKC</sequence>
<feature type="domain" description="2'-5'-oligoadenylate synthetase 1" evidence="12">
    <location>
        <begin position="159"/>
        <end position="337"/>
    </location>
</feature>
<comment type="similarity">
    <text evidence="4">Belongs to the 2-5A synthase family.</text>
</comment>
<comment type="catalytic activity">
    <reaction evidence="1">
        <text>3 ATP = 5'-triphosphoadenylyl-(2'-&gt;5')-adenylyl-(2'-&gt;5')-adenosine + 2 diphosphate</text>
        <dbReference type="Rhea" id="RHEA:34407"/>
        <dbReference type="ChEBI" id="CHEBI:30616"/>
        <dbReference type="ChEBI" id="CHEBI:33019"/>
        <dbReference type="ChEBI" id="CHEBI:67143"/>
        <dbReference type="EC" id="2.7.7.84"/>
    </reaction>
</comment>
<evidence type="ECO:0000256" key="2">
    <source>
        <dbReference type="ARBA" id="ARBA00001946"/>
    </source>
</evidence>
<organism evidence="13 14">
    <name type="scientific">Pipistrellus nathusii</name>
    <name type="common">Nathusius' pipistrelle</name>
    <dbReference type="NCBI Taxonomy" id="59473"/>
    <lineage>
        <taxon>Eukaryota</taxon>
        <taxon>Metazoa</taxon>
        <taxon>Chordata</taxon>
        <taxon>Craniata</taxon>
        <taxon>Vertebrata</taxon>
        <taxon>Euteleostomi</taxon>
        <taxon>Mammalia</taxon>
        <taxon>Eutheria</taxon>
        <taxon>Laurasiatheria</taxon>
        <taxon>Chiroptera</taxon>
        <taxon>Yangochiroptera</taxon>
        <taxon>Vespertilionidae</taxon>
        <taxon>Pipistrellus</taxon>
    </lineage>
</organism>
<feature type="domain" description="2'-5'-oligoadenylate synthetase 1" evidence="12">
    <location>
        <begin position="501"/>
        <end position="685"/>
    </location>
</feature>
<dbReference type="SUPFAM" id="SSF81301">
    <property type="entry name" value="Nucleotidyltransferase"/>
    <property type="match status" value="2"/>
</dbReference>
<dbReference type="PANTHER" id="PTHR11258:SF3">
    <property type="entry name" value="2'-5'-OLIGOADENYLATE SYNTHASE 2"/>
    <property type="match status" value="1"/>
</dbReference>
<dbReference type="EC" id="2.7.7.84" evidence="5"/>
<dbReference type="Pfam" id="PF01909">
    <property type="entry name" value="NTP_transf_2"/>
    <property type="match status" value="1"/>
</dbReference>
<dbReference type="CDD" id="cd05400">
    <property type="entry name" value="NT_2-5OAS_ClassI-CCAase"/>
    <property type="match status" value="2"/>
</dbReference>
<dbReference type="Gene3D" id="1.10.1410.20">
    <property type="entry name" value="2'-5'-oligoadenylate synthetase 1, domain 2"/>
    <property type="match status" value="2"/>
</dbReference>
<dbReference type="InterPro" id="IPR006117">
    <property type="entry name" value="2-5OAS_C_CS"/>
</dbReference>
<keyword evidence="14" id="KW-1185">Reference proteome</keyword>
<dbReference type="Proteomes" id="UP001314169">
    <property type="component" value="Chromosome 19"/>
</dbReference>
<evidence type="ECO:0000313" key="13">
    <source>
        <dbReference type="EMBL" id="CAK6440373.1"/>
    </source>
</evidence>
<dbReference type="InterPro" id="IPR018952">
    <property type="entry name" value="2-5-oligoAdlate_synth_1_dom2/C"/>
</dbReference>
<dbReference type="InterPro" id="IPR006116">
    <property type="entry name" value="NT_2-5OAS_ClassI-CCAase"/>
</dbReference>
<evidence type="ECO:0000259" key="11">
    <source>
        <dbReference type="Pfam" id="PF01909"/>
    </source>
</evidence>
<keyword evidence="8" id="KW-0391">Immunity</keyword>